<organism evidence="1 2">
    <name type="scientific">Mycobacterium phage Luchador</name>
    <dbReference type="NCBI Taxonomy" id="1647300"/>
    <lineage>
        <taxon>Viruses</taxon>
        <taxon>Duplodnaviria</taxon>
        <taxon>Heunggongvirae</taxon>
        <taxon>Uroviricota</taxon>
        <taxon>Caudoviricetes</taxon>
        <taxon>Luchadorvirus</taxon>
        <taxon>Luchadorvirus luchador</taxon>
        <taxon>Lucadorvirus luchador</taxon>
    </lineage>
</organism>
<dbReference type="Proteomes" id="UP000207763">
    <property type="component" value="Segment"/>
</dbReference>
<evidence type="ECO:0000313" key="2">
    <source>
        <dbReference type="Proteomes" id="UP000207763"/>
    </source>
</evidence>
<sequence>MTLRELFEKLKEIGDEWGWDAPVFRYEFDRDYGDDHVEFDDVEYLPGKGVIIG</sequence>
<evidence type="ECO:0000313" key="1">
    <source>
        <dbReference type="EMBL" id="AKF14205.1"/>
    </source>
</evidence>
<dbReference type="GeneID" id="26630090"/>
<dbReference type="KEGG" id="vg:26630090"/>
<accession>A0A0F6YQV7</accession>
<name>A0A0F6YQV7_9CAUD</name>
<gene>
    <name evidence="1" type="primary">41</name>
    <name evidence="1" type="ORF">SEA_LUCHADOR_41</name>
</gene>
<keyword evidence="2" id="KW-1185">Reference proteome</keyword>
<dbReference type="RefSeq" id="YP_009203100.1">
    <property type="nucleotide sequence ID" value="NC_028849.1"/>
</dbReference>
<dbReference type="EMBL" id="KR080193">
    <property type="protein sequence ID" value="AKF14205.1"/>
    <property type="molecule type" value="Genomic_DNA"/>
</dbReference>
<proteinExistence type="predicted"/>
<reference evidence="1 2" key="1">
    <citation type="journal article" date="2015" name="Genome Announc.">
        <title>Genome Sequences of Mycobacteriophages Luchador and Nerujay.</title>
        <authorList>
            <person name="Pope W.H."/>
            <person name="Ahmed T."/>
            <person name="Drobitch M.K."/>
            <person name="Early D.R."/>
            <person name="Eljamri S."/>
            <person name="Kasturiarachi N.S."/>
            <person name="Klonicki E.F."/>
            <person name="Manjooran D.T."/>
            <person name="Ni Chochlain A.N."/>
            <person name="Puglionesi A.O."/>
            <person name="Rajakumar V."/>
            <person name="Shindle K.A."/>
            <person name="Tran M.T."/>
            <person name="Brown B.R."/>
            <person name="Churilla B.M."/>
            <person name="Cohen K.L."/>
            <person name="Wilkes K.E."/>
            <person name="Grubb S.R."/>
            <person name="Warner M.H."/>
            <person name="Bowman C.A."/>
            <person name="Russell D.A."/>
            <person name="Hatfull G.F."/>
        </authorList>
    </citation>
    <scope>NUCLEOTIDE SEQUENCE [LARGE SCALE GENOMIC DNA]</scope>
</reference>
<protein>
    <submittedName>
        <fullName evidence="1">Uncharacterized protein</fullName>
    </submittedName>
</protein>